<dbReference type="Gene3D" id="2.60.120.200">
    <property type="match status" value="1"/>
</dbReference>
<protein>
    <recommendedName>
        <fullName evidence="1">Peptidase S74 domain-containing protein</fullName>
    </recommendedName>
</protein>
<organism evidence="2">
    <name type="scientific">viral metagenome</name>
    <dbReference type="NCBI Taxonomy" id="1070528"/>
    <lineage>
        <taxon>unclassified sequences</taxon>
        <taxon>metagenomes</taxon>
        <taxon>organismal metagenomes</taxon>
    </lineage>
</organism>
<evidence type="ECO:0000313" key="2">
    <source>
        <dbReference type="EMBL" id="QHU31494.1"/>
    </source>
</evidence>
<evidence type="ECO:0000259" key="1">
    <source>
        <dbReference type="PROSITE" id="PS51688"/>
    </source>
</evidence>
<sequence>MANSITPGGTSRSLFGVATGDIVTGGNIIGASFTGAGNNITNLSANNITSGKLVVARGGTGSGSFINNAIVFNRNNQLVSDNNLSWENNILTINNRDFLSDTSNYISSEANKLDERISNTDSIISEIITTNLNDTNANVSNYIVSTSNILIEYIKTEQANNLIYPATTRTLGGVKIGSGIYVNETGVISLTPEIIYIVPPVVDNNVLNYTSVPSTDYNVYKFIYNPSIGTTFDRGNANNMILPVWCKFTEDSNNLSMGYDSIITSNINNSNVPVVINDGIRRIKNSGYMRDILTNLELYGDTNIRPFAYLRNTEYMPLDTTYLEFNYVIPEPVPPDPPVLPPPSFSKFESEFDINSIFKAYSSWALTMSLWLKVNVLNGDSGSSEIIIAEFSNNDSINSRKLNINYADNKLTFYMDKIKEPVSTVLNIFKNKWYHISWSIERREATIEIIVYINGVLRDLQNVANSYVSTLGFNKYTKNTLSSEANTTNYNFCVSDFKIYNYALADDEKKELYSMNEYTKYIIDFKDTTRTICDIMAYGGGGGGCGGNSNYGGGAGKLVYVNDAYISSGEKTIKVGRGGSAYYSNQYNYQFATRGNDTSFENLVADGGGAVMNKIFDYQVSSNILYVSNYTLYLPSAPTIPINRIFASNYILTTTYTCNMASNVIGGCGSGNFAPASLIPIISDDVRRLVGNTSNIYFRGNAGGEYGGGGIGTAGTHVNGGEGLYGLNLNNINIDTDKYFNYSASINFKDDFNLTEDLVGGQAYIGCGGAGSNLATGAGGVSRFGYNAIHSGCGGNYGENGKHGALLLRFLTKIDKKIVPGFVGETSNYVQSSSNNLILYVNSLMSVSGALLWTKETSNIYYNLGNVGIGVEPNNFKLEVAGGNGITPEDATYTFGIHTSNYSNIDVVQNITNTDICAKFNSSIWTTGNVISSSDERIKKNIGDLQDDNALRMILNIEPKTYNYIDARGRGRQNNINNNEVNNEVNNNETNNKVYGFIAQQIRKVIPDAVKIQTEFIPNIFVVAEYNPEEGIITLPISDTATQPLPPLTQRIKCYDMRDASANTIIAEVVEVISPIPPVSFKIKKIKYRDTKIFVYGTEVNDFHALNKEYINTLNVCAVQELHRKIVSQQSEIRELNDKVNVLLNYIDMSRMSALQDEINELKSRYDLIINYINLSN</sequence>
<dbReference type="PROSITE" id="PS51688">
    <property type="entry name" value="ICA"/>
    <property type="match status" value="1"/>
</dbReference>
<name>A0A6C0LPJ6_9ZZZZ</name>
<dbReference type="PANTHER" id="PTHR42264">
    <property type="entry name" value="EPHRIN_REC_LIKE DOMAIN-CONTAINING PROTEIN"/>
    <property type="match status" value="1"/>
</dbReference>
<dbReference type="SUPFAM" id="SSF49899">
    <property type="entry name" value="Concanavalin A-like lectins/glucanases"/>
    <property type="match status" value="1"/>
</dbReference>
<proteinExistence type="predicted"/>
<dbReference type="AlphaFoldDB" id="A0A6C0LPJ6"/>
<dbReference type="InterPro" id="IPR030392">
    <property type="entry name" value="S74_ICA"/>
</dbReference>
<dbReference type="Pfam" id="PF13884">
    <property type="entry name" value="Peptidase_S74"/>
    <property type="match status" value="1"/>
</dbReference>
<feature type="domain" description="Peptidase S74" evidence="1">
    <location>
        <begin position="934"/>
        <end position="1133"/>
    </location>
</feature>
<accession>A0A6C0LPJ6</accession>
<dbReference type="Pfam" id="PF21722">
    <property type="entry name" value="Gly_rich_2"/>
    <property type="match status" value="1"/>
</dbReference>
<dbReference type="InterPro" id="IPR013320">
    <property type="entry name" value="ConA-like_dom_sf"/>
</dbReference>
<reference evidence="2" key="1">
    <citation type="journal article" date="2020" name="Nature">
        <title>Giant virus diversity and host interactions through global metagenomics.</title>
        <authorList>
            <person name="Schulz F."/>
            <person name="Roux S."/>
            <person name="Paez-Espino D."/>
            <person name="Jungbluth S."/>
            <person name="Walsh D.A."/>
            <person name="Denef V.J."/>
            <person name="McMahon K.D."/>
            <person name="Konstantinidis K.T."/>
            <person name="Eloe-Fadrosh E.A."/>
            <person name="Kyrpides N.C."/>
            <person name="Woyke T."/>
        </authorList>
    </citation>
    <scope>NUCLEOTIDE SEQUENCE</scope>
    <source>
        <strain evidence="2">GVMAG-M-3300027963-21</strain>
    </source>
</reference>
<dbReference type="InterPro" id="IPR049304">
    <property type="entry name" value="Gly_rich_dom"/>
</dbReference>
<dbReference type="EMBL" id="MN740528">
    <property type="protein sequence ID" value="QHU31494.1"/>
    <property type="molecule type" value="Genomic_DNA"/>
</dbReference>